<evidence type="ECO:0000256" key="1">
    <source>
        <dbReference type="ARBA" id="ARBA00004706"/>
    </source>
</evidence>
<keyword evidence="7" id="KW-0456">Lyase</keyword>
<dbReference type="Proteomes" id="UP000033860">
    <property type="component" value="Unassembled WGS sequence"/>
</dbReference>
<dbReference type="PATRIC" id="fig|1618371.3.peg.666"/>
<dbReference type="SUPFAM" id="SSF48557">
    <property type="entry name" value="L-aspartase-like"/>
    <property type="match status" value="1"/>
</dbReference>
<dbReference type="Gene3D" id="1.10.40.30">
    <property type="entry name" value="Fumarase/aspartase (C-terminal domain)"/>
    <property type="match status" value="1"/>
</dbReference>
<dbReference type="Gene3D" id="1.20.200.10">
    <property type="entry name" value="Fumarase/aspartase (Central domain)"/>
    <property type="match status" value="1"/>
</dbReference>
<feature type="domain" description="Fumarate lyase N-terminal" evidence="5">
    <location>
        <begin position="24"/>
        <end position="337"/>
    </location>
</feature>
<comment type="function">
    <text evidence="4">Catalyzes two reactions in de novo purine nucleotide biosynthesis. Catalyzes the breakdown of 5-aminoimidazole- (N-succinylocarboxamide) ribotide (SAICAR or 2-[5-amino-1-(5-phospho-beta-D-ribosyl)imidazole-4-carboxamido]succinate) to 5-aminoimidazole-4-carboxamide ribotide (AICAR or 5-amino-1-(5-phospho-beta-D-ribosyl)imidazole-4-carboxamide) and fumarate, and of adenylosuccinate (ADS or N(6)-(1,2-dicarboxyethyl)-AMP) to adenosine monophosphate (AMP) and fumarate.</text>
</comment>
<dbReference type="PRINTS" id="PR00149">
    <property type="entry name" value="FUMRATELYASE"/>
</dbReference>
<evidence type="ECO:0000259" key="5">
    <source>
        <dbReference type="Pfam" id="PF00206"/>
    </source>
</evidence>
<dbReference type="AlphaFoldDB" id="A0A0G1UTX8"/>
<evidence type="ECO:0000313" key="8">
    <source>
        <dbReference type="Proteomes" id="UP000033860"/>
    </source>
</evidence>
<dbReference type="GO" id="GO:0006188">
    <property type="term" value="P:IMP biosynthetic process"/>
    <property type="evidence" value="ECO:0007669"/>
    <property type="project" value="InterPro"/>
</dbReference>
<dbReference type="Pfam" id="PF00206">
    <property type="entry name" value="Lyase_1"/>
    <property type="match status" value="1"/>
</dbReference>
<dbReference type="InterPro" id="IPR024083">
    <property type="entry name" value="Fumarase/histidase_N"/>
</dbReference>
<dbReference type="GO" id="GO:0004018">
    <property type="term" value="F:N6-(1,2-dicarboxyethyl)AMP AMP-lyase (fumarate-forming) activity"/>
    <property type="evidence" value="ECO:0007669"/>
    <property type="project" value="InterPro"/>
</dbReference>
<comment type="caution">
    <text evidence="7">The sequence shown here is derived from an EMBL/GenBank/DDBJ whole genome shotgun (WGS) entry which is preliminary data.</text>
</comment>
<evidence type="ECO:0000256" key="4">
    <source>
        <dbReference type="ARBA" id="ARBA00025012"/>
    </source>
</evidence>
<sequence>MLYDGRVMAGKGAALVLPLSPLDGRYQEKVKELREYFSEEALISYRVKVEVKYLLELVRFLAPTFSGSPQLPRRSRGDSADLKSLSTESSKKLLHWSNNLSDKDVARVKKIEAKIRHDVKAVEYVIGEKLTKMGLARLVPWVHWGLTSEDTNNLSYGLMVVGAKEKVVLPAMRTLVDKLSGLARVWAGTVMPARTHGQVAVPTTLGKEMAVFVSRFSWWLKKFAEVKPGGKLNGAVGNYNAMVKIYPKKDWLGFSRKFVAGLGLTPTLITTQIEPGTQLVYAFDLMRQFNNVGLNLAADLWQYIAFDYLKQAAVKDEVGSSTMPHKVNPIDFENAEGNLKLANGMLAVLADKLPVSRLQRDLSDSTVKRNIGVAWGYSLLAWKTLTDGLAKVAPNKNKLRQELEAHPEMLAEAWQLSLRKRGEAGAYEKVKDKTRGKPREELKEIKMWKAADYVGLAEKLAKMRVG</sequence>
<protein>
    <submittedName>
        <fullName evidence="7">Adenylosuccinate lyase</fullName>
    </submittedName>
</protein>
<reference evidence="7 8" key="1">
    <citation type="journal article" date="2015" name="Nature">
        <title>rRNA introns, odd ribosomes, and small enigmatic genomes across a large radiation of phyla.</title>
        <authorList>
            <person name="Brown C.T."/>
            <person name="Hug L.A."/>
            <person name="Thomas B.C."/>
            <person name="Sharon I."/>
            <person name="Castelle C.J."/>
            <person name="Singh A."/>
            <person name="Wilkins M.J."/>
            <person name="Williams K.H."/>
            <person name="Banfield J.F."/>
        </authorList>
    </citation>
    <scope>NUCLEOTIDE SEQUENCE [LARGE SCALE GENOMIC DNA]</scope>
</reference>
<dbReference type="Pfam" id="PF08328">
    <property type="entry name" value="ASL_C"/>
    <property type="match status" value="1"/>
</dbReference>
<name>A0A0G1UTX8_9BACT</name>
<evidence type="ECO:0000259" key="6">
    <source>
        <dbReference type="Pfam" id="PF08328"/>
    </source>
</evidence>
<evidence type="ECO:0000256" key="3">
    <source>
        <dbReference type="ARBA" id="ARBA00022755"/>
    </source>
</evidence>
<dbReference type="InterPro" id="IPR008948">
    <property type="entry name" value="L-Aspartase-like"/>
</dbReference>
<comment type="pathway">
    <text evidence="1">Purine metabolism; IMP biosynthesis via de novo pathway; 5-amino-1-(5-phospho-D-ribosyl)imidazole-4-carboxamide from 5-amino-1-(5-phospho-D-ribosyl)imidazole-4-carboxylate: step 2/2.</text>
</comment>
<dbReference type="InterPro" id="IPR000362">
    <property type="entry name" value="Fumarate_lyase_fam"/>
</dbReference>
<evidence type="ECO:0000256" key="2">
    <source>
        <dbReference type="ARBA" id="ARBA00004734"/>
    </source>
</evidence>
<dbReference type="Gene3D" id="1.10.275.10">
    <property type="entry name" value="Fumarase/aspartase (N-terminal domain)"/>
    <property type="match status" value="1"/>
</dbReference>
<proteinExistence type="predicted"/>
<dbReference type="InterPro" id="IPR022761">
    <property type="entry name" value="Fumarate_lyase_N"/>
</dbReference>
<dbReference type="InterPro" id="IPR020557">
    <property type="entry name" value="Fumarate_lyase_CS"/>
</dbReference>
<feature type="domain" description="Adenylosuccinate lyase PurB C-terminal" evidence="6">
    <location>
        <begin position="356"/>
        <end position="441"/>
    </location>
</feature>
<dbReference type="EMBL" id="LCNT01000004">
    <property type="protein sequence ID" value="KKU61160.1"/>
    <property type="molecule type" value="Genomic_DNA"/>
</dbReference>
<dbReference type="PANTHER" id="PTHR43411">
    <property type="entry name" value="ADENYLOSUCCINATE LYASE"/>
    <property type="match status" value="1"/>
</dbReference>
<organism evidence="7 8">
    <name type="scientific">Candidatus Beckwithbacteria bacterium GW2011_GWB1_47_15</name>
    <dbReference type="NCBI Taxonomy" id="1618371"/>
    <lineage>
        <taxon>Bacteria</taxon>
        <taxon>Candidatus Beckwithiibacteriota</taxon>
    </lineage>
</organism>
<accession>A0A0G1UTX8</accession>
<dbReference type="InterPro" id="IPR047136">
    <property type="entry name" value="PurB_bact"/>
</dbReference>
<dbReference type="NCBIfam" id="NF006764">
    <property type="entry name" value="PRK09285.1"/>
    <property type="match status" value="1"/>
</dbReference>
<gene>
    <name evidence="7" type="ORF">UX85_C0004G0082</name>
</gene>
<dbReference type="PROSITE" id="PS00163">
    <property type="entry name" value="FUMARATE_LYASES"/>
    <property type="match status" value="1"/>
</dbReference>
<comment type="pathway">
    <text evidence="2">Purine metabolism; AMP biosynthesis via de novo pathway; AMP from IMP: step 2/2.</text>
</comment>
<evidence type="ECO:0000313" key="7">
    <source>
        <dbReference type="EMBL" id="KKU61160.1"/>
    </source>
</evidence>
<dbReference type="PANTHER" id="PTHR43411:SF1">
    <property type="entry name" value="ADENYLOSUCCINATE LYASE"/>
    <property type="match status" value="1"/>
</dbReference>
<dbReference type="InterPro" id="IPR013539">
    <property type="entry name" value="PurB_C"/>
</dbReference>
<keyword evidence="3" id="KW-0658">Purine biosynthesis</keyword>